<dbReference type="WBParaSite" id="PSAMB.scaffold3832size16716.g22722.t1">
    <property type="protein sequence ID" value="PSAMB.scaffold3832size16716.g22722.t1"/>
    <property type="gene ID" value="PSAMB.scaffold3832size16716.g22722"/>
</dbReference>
<dbReference type="InterPro" id="IPR002398">
    <property type="entry name" value="Pept_C14"/>
</dbReference>
<dbReference type="InterPro" id="IPR015917">
    <property type="entry name" value="Pept_C14A"/>
</dbReference>
<dbReference type="Pfam" id="PF00656">
    <property type="entry name" value="Peptidase_C14"/>
    <property type="match status" value="1"/>
</dbReference>
<feature type="compositionally biased region" description="Low complexity" evidence="3">
    <location>
        <begin position="40"/>
        <end position="52"/>
    </location>
</feature>
<organism evidence="6 7">
    <name type="scientific">Plectus sambesii</name>
    <dbReference type="NCBI Taxonomy" id="2011161"/>
    <lineage>
        <taxon>Eukaryota</taxon>
        <taxon>Metazoa</taxon>
        <taxon>Ecdysozoa</taxon>
        <taxon>Nematoda</taxon>
        <taxon>Chromadorea</taxon>
        <taxon>Plectida</taxon>
        <taxon>Plectina</taxon>
        <taxon>Plectoidea</taxon>
        <taxon>Plectidae</taxon>
        <taxon>Plectus</taxon>
    </lineage>
</organism>
<evidence type="ECO:0000259" key="4">
    <source>
        <dbReference type="PROSITE" id="PS50207"/>
    </source>
</evidence>
<dbReference type="InterPro" id="IPR029030">
    <property type="entry name" value="Caspase-like_dom_sf"/>
</dbReference>
<protein>
    <submittedName>
        <fullName evidence="7">Caspase</fullName>
    </submittedName>
</protein>
<feature type="domain" description="Caspase family p20" evidence="5">
    <location>
        <begin position="208"/>
        <end position="348"/>
    </location>
</feature>
<dbReference type="SMART" id="SM00115">
    <property type="entry name" value="CASc"/>
    <property type="match status" value="1"/>
</dbReference>
<accession>A0A914WEX1</accession>
<evidence type="ECO:0000256" key="3">
    <source>
        <dbReference type="SAM" id="MobiDB-lite"/>
    </source>
</evidence>
<dbReference type="PANTHER" id="PTHR10454">
    <property type="entry name" value="CASPASE"/>
    <property type="match status" value="1"/>
</dbReference>
<evidence type="ECO:0000313" key="6">
    <source>
        <dbReference type="Proteomes" id="UP000887566"/>
    </source>
</evidence>
<dbReference type="SUPFAM" id="SSF52129">
    <property type="entry name" value="Caspase-like"/>
    <property type="match status" value="1"/>
</dbReference>
<keyword evidence="6" id="KW-1185">Reference proteome</keyword>
<feature type="domain" description="Caspase family p10" evidence="4">
    <location>
        <begin position="402"/>
        <end position="482"/>
    </location>
</feature>
<dbReference type="GO" id="GO:0006508">
    <property type="term" value="P:proteolysis"/>
    <property type="evidence" value="ECO:0007669"/>
    <property type="project" value="InterPro"/>
</dbReference>
<feature type="region of interest" description="Disordered" evidence="3">
    <location>
        <begin position="1"/>
        <end position="67"/>
    </location>
</feature>
<dbReference type="PROSITE" id="PS50207">
    <property type="entry name" value="CASPASE_P10"/>
    <property type="match status" value="1"/>
</dbReference>
<evidence type="ECO:0000313" key="7">
    <source>
        <dbReference type="WBParaSite" id="PSAMB.scaffold3832size16716.g22722.t1"/>
    </source>
</evidence>
<dbReference type="InterPro" id="IPR011600">
    <property type="entry name" value="Pept_C14_caspase"/>
</dbReference>
<reference evidence="7" key="1">
    <citation type="submission" date="2022-11" db="UniProtKB">
        <authorList>
            <consortium name="WormBaseParasite"/>
        </authorList>
    </citation>
    <scope>IDENTIFICATION</scope>
</reference>
<proteinExistence type="inferred from homology"/>
<evidence type="ECO:0000256" key="2">
    <source>
        <dbReference type="RuleBase" id="RU003971"/>
    </source>
</evidence>
<dbReference type="PROSITE" id="PS50208">
    <property type="entry name" value="CASPASE_P20"/>
    <property type="match status" value="1"/>
</dbReference>
<dbReference type="InterPro" id="IPR002138">
    <property type="entry name" value="Pept_C14_p10"/>
</dbReference>
<sequence length="482" mass="53119">MSGYPQQPPNNVGPQWNGANYGNANLGTYNDHSQQTPYYQNNSGNQGFQNNGPVSGGNFDQKIIHGSNTEGNKFTSYNYGGRNMSGQVTGGTFVQGDYRNDSRDTHNTYNNQNNQGRMVGGPIHGGNVNFGDTHNNSQNFHNTGHLNYVSGTMSVGGNFNQISGASGGGSSESNESKDLHKAFEEFASKYLSDGAIHKPPQNPYPMGKKGKMLIINNEKWPRKLRSKNGQPINEKGEFNRQGTNKDRDALIELSKYIEFGEAEVRQDRTVQQMKDDLEEFATGEDWKNLDAAIVCILSHGGENSCIYGADQSFDEKLDMAELLQTFSEQPDLQGKPKIFIIQACRGGQYDNKAASDGGNAGNNDKMDFVSAEDIFRSASSFFADSLPSQQSVADSKYKSHAADILVLWATGWGFLAWRESSGSFFIQELTNTIKDEKNKGKHLIEMMEEVITAVKNRFSGGTSRAGECPQFLSSLDRKLCLR</sequence>
<dbReference type="PROSITE" id="PS01122">
    <property type="entry name" value="CASPASE_CYS"/>
    <property type="match status" value="1"/>
</dbReference>
<dbReference type="Proteomes" id="UP000887566">
    <property type="component" value="Unplaced"/>
</dbReference>
<dbReference type="GO" id="GO:0004197">
    <property type="term" value="F:cysteine-type endopeptidase activity"/>
    <property type="evidence" value="ECO:0007669"/>
    <property type="project" value="InterPro"/>
</dbReference>
<comment type="similarity">
    <text evidence="1 2">Belongs to the peptidase C14A family.</text>
</comment>
<dbReference type="InterPro" id="IPR033139">
    <property type="entry name" value="Caspase_cys_AS"/>
</dbReference>
<dbReference type="AlphaFoldDB" id="A0A914WEX1"/>
<evidence type="ECO:0000259" key="5">
    <source>
        <dbReference type="PROSITE" id="PS50208"/>
    </source>
</evidence>
<dbReference type="InterPro" id="IPR001309">
    <property type="entry name" value="Pept_C14_p20"/>
</dbReference>
<dbReference type="PRINTS" id="PR00376">
    <property type="entry name" value="IL1BCENZYME"/>
</dbReference>
<evidence type="ECO:0000256" key="1">
    <source>
        <dbReference type="ARBA" id="ARBA00010134"/>
    </source>
</evidence>
<feature type="compositionally biased region" description="Polar residues" evidence="3">
    <location>
        <begin position="9"/>
        <end position="39"/>
    </location>
</feature>
<name>A0A914WEX1_9BILA</name>
<dbReference type="Gene3D" id="3.40.50.1460">
    <property type="match status" value="1"/>
</dbReference>